<dbReference type="SUPFAM" id="SSF69118">
    <property type="entry name" value="AhpD-like"/>
    <property type="match status" value="2"/>
</dbReference>
<dbReference type="PANTHER" id="PTHR35446">
    <property type="entry name" value="SI:CH211-175M2.5"/>
    <property type="match status" value="1"/>
</dbReference>
<evidence type="ECO:0000313" key="4">
    <source>
        <dbReference type="Proteomes" id="UP001183420"/>
    </source>
</evidence>
<evidence type="ECO:0000259" key="2">
    <source>
        <dbReference type="Pfam" id="PF02627"/>
    </source>
</evidence>
<sequence>MGTTEQDDIGRLAGLGEGIEAARGTKPLVAARAQQAGEALFGDEVPVRRGLAALAARRHGVEELVQEHAERGGDPALWADELPEDPALRAAVAHVDLITVSPALATRADLERLVEAGWSPDEIVAISQVAAFTAFQARAIQGLRLIEGREPVGAAAPGRATPGRGRVKSTARTASNGRERPVEYTRELLSWTAWVPPVPTEELTEEQEASFRGKTNGEYFRLLARLPRVLAARTALDAAIFATTEGLPRAERELAAAATSKVTDCVYCASVHARKSAQMSKRPADVDRLLAVSLERDADWLPLETAPLAEGQDARWAAIVEFAAALATTPVSATTAHVDRLRAVGLTDVELTDLVSATAFFAWANRLMLSLGDPYWP</sequence>
<evidence type="ECO:0000313" key="3">
    <source>
        <dbReference type="EMBL" id="MDT0320419.1"/>
    </source>
</evidence>
<gene>
    <name evidence="3" type="ORF">RNC47_18950</name>
</gene>
<dbReference type="InterPro" id="IPR004675">
    <property type="entry name" value="AhpD_core"/>
</dbReference>
<dbReference type="GO" id="GO:0004601">
    <property type="term" value="F:peroxidase activity"/>
    <property type="evidence" value="ECO:0007669"/>
    <property type="project" value="UniProtKB-KW"/>
</dbReference>
<reference evidence="4" key="1">
    <citation type="submission" date="2023-07" db="EMBL/GenBank/DDBJ databases">
        <title>30 novel species of actinomycetes from the DSMZ collection.</title>
        <authorList>
            <person name="Nouioui I."/>
        </authorList>
    </citation>
    <scope>NUCLEOTIDE SEQUENCE [LARGE SCALE GENOMIC DNA]</scope>
    <source>
        <strain evidence="4">DSM 44918</strain>
    </source>
</reference>
<feature type="domain" description="Carboxymuconolactone decarboxylase-like" evidence="2">
    <location>
        <begin position="227"/>
        <end position="293"/>
    </location>
</feature>
<dbReference type="RefSeq" id="WP_311600295.1">
    <property type="nucleotide sequence ID" value="NZ_JAVREM010000024.1"/>
</dbReference>
<keyword evidence="4" id="KW-1185">Reference proteome</keyword>
<comment type="caution">
    <text evidence="3">The sequence shown here is derived from an EMBL/GenBank/DDBJ whole genome shotgun (WGS) entry which is preliminary data.</text>
</comment>
<keyword evidence="3" id="KW-0575">Peroxidase</keyword>
<evidence type="ECO:0000256" key="1">
    <source>
        <dbReference type="SAM" id="MobiDB-lite"/>
    </source>
</evidence>
<dbReference type="Proteomes" id="UP001183420">
    <property type="component" value="Unassembled WGS sequence"/>
</dbReference>
<dbReference type="PANTHER" id="PTHR35446:SF2">
    <property type="entry name" value="CARBOXYMUCONOLACTONE DECARBOXYLASE-LIKE DOMAIN-CONTAINING PROTEIN"/>
    <property type="match status" value="1"/>
</dbReference>
<dbReference type="Pfam" id="PF02627">
    <property type="entry name" value="CMD"/>
    <property type="match status" value="1"/>
</dbReference>
<dbReference type="InterPro" id="IPR010195">
    <property type="entry name" value="Uncharacterised_peroxidase-rel"/>
</dbReference>
<feature type="compositionally biased region" description="Low complexity" evidence="1">
    <location>
        <begin position="153"/>
        <end position="164"/>
    </location>
</feature>
<name>A0ABU2LS53_9ACTN</name>
<keyword evidence="3" id="KW-0560">Oxidoreductase</keyword>
<dbReference type="NCBIfam" id="TIGR00778">
    <property type="entry name" value="ahpD_dom"/>
    <property type="match status" value="1"/>
</dbReference>
<protein>
    <submittedName>
        <fullName evidence="3">Peroxidase-related enzyme</fullName>
    </submittedName>
</protein>
<dbReference type="Gene3D" id="1.20.1290.10">
    <property type="entry name" value="AhpD-like"/>
    <property type="match status" value="2"/>
</dbReference>
<organism evidence="3 4">
    <name type="scientific">Streptomyces millisiae</name>
    <dbReference type="NCBI Taxonomy" id="3075542"/>
    <lineage>
        <taxon>Bacteria</taxon>
        <taxon>Bacillati</taxon>
        <taxon>Actinomycetota</taxon>
        <taxon>Actinomycetes</taxon>
        <taxon>Kitasatosporales</taxon>
        <taxon>Streptomycetaceae</taxon>
        <taxon>Streptomyces</taxon>
    </lineage>
</organism>
<dbReference type="EMBL" id="JAVREM010000024">
    <property type="protein sequence ID" value="MDT0320419.1"/>
    <property type="molecule type" value="Genomic_DNA"/>
</dbReference>
<dbReference type="InterPro" id="IPR003779">
    <property type="entry name" value="CMD-like"/>
</dbReference>
<accession>A0ABU2LS53</accession>
<proteinExistence type="predicted"/>
<dbReference type="InterPro" id="IPR029032">
    <property type="entry name" value="AhpD-like"/>
</dbReference>
<feature type="region of interest" description="Disordered" evidence="1">
    <location>
        <begin position="153"/>
        <end position="179"/>
    </location>
</feature>
<dbReference type="NCBIfam" id="TIGR01926">
    <property type="entry name" value="peroxid_rel"/>
    <property type="match status" value="1"/>
</dbReference>